<evidence type="ECO:0000313" key="1">
    <source>
        <dbReference type="EMBL" id="PCS21338.1"/>
    </source>
</evidence>
<organism evidence="1 2">
    <name type="scientific">Candidatus Enterovibrio escicola</name>
    <dbReference type="NCBI Taxonomy" id="1927127"/>
    <lineage>
        <taxon>Bacteria</taxon>
        <taxon>Pseudomonadati</taxon>
        <taxon>Pseudomonadota</taxon>
        <taxon>Gammaproteobacteria</taxon>
        <taxon>Vibrionales</taxon>
        <taxon>Vibrionaceae</taxon>
        <taxon>Enterovibrio</taxon>
    </lineage>
</organism>
<comment type="caution">
    <text evidence="1">The sequence shown here is derived from an EMBL/GenBank/DDBJ whole genome shotgun (WGS) entry which is preliminary data.</text>
</comment>
<dbReference type="Proteomes" id="UP000219020">
    <property type="component" value="Unassembled WGS sequence"/>
</dbReference>
<gene>
    <name evidence="1" type="ORF">BTN49_2877</name>
</gene>
<accession>A0A2A5SZQ1</accession>
<reference evidence="2" key="1">
    <citation type="submission" date="2017-04" db="EMBL/GenBank/DDBJ databases">
        <title>Genome evolution of the luminous symbionts of deep sea anglerfish.</title>
        <authorList>
            <person name="Hendry T.A."/>
        </authorList>
    </citation>
    <scope>NUCLEOTIDE SEQUENCE [LARGE SCALE GENOMIC DNA]</scope>
</reference>
<protein>
    <submittedName>
        <fullName evidence="1">Uncharacterized protein</fullName>
    </submittedName>
</protein>
<dbReference type="EMBL" id="NBYY01000034">
    <property type="protein sequence ID" value="PCS21338.1"/>
    <property type="molecule type" value="Genomic_DNA"/>
</dbReference>
<sequence>MRLFPSSPPAQLHDDLIVGIAISSDISKITPLNLATLFI</sequence>
<keyword evidence="2" id="KW-1185">Reference proteome</keyword>
<evidence type="ECO:0000313" key="2">
    <source>
        <dbReference type="Proteomes" id="UP000219020"/>
    </source>
</evidence>
<proteinExistence type="predicted"/>
<dbReference type="AlphaFoldDB" id="A0A2A5SZQ1"/>
<name>A0A2A5SZQ1_9GAMM</name>